<comment type="caution">
    <text evidence="1">The sequence shown here is derived from an EMBL/GenBank/DDBJ whole genome shotgun (WGS) entry which is preliminary data.</text>
</comment>
<reference evidence="1" key="2">
    <citation type="journal article" date="2022" name="New Phytol.">
        <title>Evolutionary transition to the ectomycorrhizal habit in the genomes of a hyperdiverse lineage of mushroom-forming fungi.</title>
        <authorList>
            <person name="Looney B."/>
            <person name="Miyauchi S."/>
            <person name="Morin E."/>
            <person name="Drula E."/>
            <person name="Courty P.E."/>
            <person name="Kohler A."/>
            <person name="Kuo A."/>
            <person name="LaButti K."/>
            <person name="Pangilinan J."/>
            <person name="Lipzen A."/>
            <person name="Riley R."/>
            <person name="Andreopoulos W."/>
            <person name="He G."/>
            <person name="Johnson J."/>
            <person name="Nolan M."/>
            <person name="Tritt A."/>
            <person name="Barry K.W."/>
            <person name="Grigoriev I.V."/>
            <person name="Nagy L.G."/>
            <person name="Hibbett D."/>
            <person name="Henrissat B."/>
            <person name="Matheny P.B."/>
            <person name="Labbe J."/>
            <person name="Martin F.M."/>
        </authorList>
    </citation>
    <scope>NUCLEOTIDE SEQUENCE</scope>
    <source>
        <strain evidence="1">HHB10654</strain>
    </source>
</reference>
<accession>A0ACB8T3S5</accession>
<keyword evidence="2" id="KW-1185">Reference proteome</keyword>
<protein>
    <submittedName>
        <fullName evidence="1">Uncharacterized protein</fullName>
    </submittedName>
</protein>
<dbReference type="EMBL" id="MU277203">
    <property type="protein sequence ID" value="KAI0063329.1"/>
    <property type="molecule type" value="Genomic_DNA"/>
</dbReference>
<evidence type="ECO:0000313" key="1">
    <source>
        <dbReference type="EMBL" id="KAI0063329.1"/>
    </source>
</evidence>
<dbReference type="Proteomes" id="UP000814140">
    <property type="component" value="Unassembled WGS sequence"/>
</dbReference>
<evidence type="ECO:0000313" key="2">
    <source>
        <dbReference type="Proteomes" id="UP000814140"/>
    </source>
</evidence>
<organism evidence="1 2">
    <name type="scientific">Artomyces pyxidatus</name>
    <dbReference type="NCBI Taxonomy" id="48021"/>
    <lineage>
        <taxon>Eukaryota</taxon>
        <taxon>Fungi</taxon>
        <taxon>Dikarya</taxon>
        <taxon>Basidiomycota</taxon>
        <taxon>Agaricomycotina</taxon>
        <taxon>Agaricomycetes</taxon>
        <taxon>Russulales</taxon>
        <taxon>Auriscalpiaceae</taxon>
        <taxon>Artomyces</taxon>
    </lineage>
</organism>
<name>A0ACB8T3S5_9AGAM</name>
<feature type="non-terminal residue" evidence="1">
    <location>
        <position position="82"/>
    </location>
</feature>
<reference evidence="1" key="1">
    <citation type="submission" date="2021-03" db="EMBL/GenBank/DDBJ databases">
        <authorList>
            <consortium name="DOE Joint Genome Institute"/>
            <person name="Ahrendt S."/>
            <person name="Looney B.P."/>
            <person name="Miyauchi S."/>
            <person name="Morin E."/>
            <person name="Drula E."/>
            <person name="Courty P.E."/>
            <person name="Chicoki N."/>
            <person name="Fauchery L."/>
            <person name="Kohler A."/>
            <person name="Kuo A."/>
            <person name="Labutti K."/>
            <person name="Pangilinan J."/>
            <person name="Lipzen A."/>
            <person name="Riley R."/>
            <person name="Andreopoulos W."/>
            <person name="He G."/>
            <person name="Johnson J."/>
            <person name="Barry K.W."/>
            <person name="Grigoriev I.V."/>
            <person name="Nagy L."/>
            <person name="Hibbett D."/>
            <person name="Henrissat B."/>
            <person name="Matheny P.B."/>
            <person name="Labbe J."/>
            <person name="Martin F."/>
        </authorList>
    </citation>
    <scope>NUCLEOTIDE SEQUENCE</scope>
    <source>
        <strain evidence="1">HHB10654</strain>
    </source>
</reference>
<proteinExistence type="predicted"/>
<gene>
    <name evidence="1" type="ORF">BV25DRAFT_1824401</name>
</gene>
<sequence>MKFSNSILFASLFIFAMLSAPVLGAPRHGDGDDDDGDRDRDGDRVCKASTFSSLVIDDRSRHLAAPFLRLSSLPVSILLRNI</sequence>